<keyword evidence="10" id="KW-0472">Membrane</keyword>
<dbReference type="Pfam" id="PF00512">
    <property type="entry name" value="HisKA"/>
    <property type="match status" value="1"/>
</dbReference>
<dbReference type="SUPFAM" id="SSF55874">
    <property type="entry name" value="ATPase domain of HSP90 chaperone/DNA topoisomerase II/histidine kinase"/>
    <property type="match status" value="1"/>
</dbReference>
<evidence type="ECO:0000256" key="10">
    <source>
        <dbReference type="SAM" id="Phobius"/>
    </source>
</evidence>
<name>A0A369CDD8_9GAMM</name>
<dbReference type="PROSITE" id="PS50885">
    <property type="entry name" value="HAMP"/>
    <property type="match status" value="1"/>
</dbReference>
<dbReference type="Pfam" id="PF02518">
    <property type="entry name" value="HATPase_c"/>
    <property type="match status" value="1"/>
</dbReference>
<dbReference type="Pfam" id="PF00672">
    <property type="entry name" value="HAMP"/>
    <property type="match status" value="1"/>
</dbReference>
<dbReference type="Gene3D" id="1.10.8.500">
    <property type="entry name" value="HAMP domain in histidine kinase"/>
    <property type="match status" value="1"/>
</dbReference>
<evidence type="ECO:0000313" key="14">
    <source>
        <dbReference type="Proteomes" id="UP000252707"/>
    </source>
</evidence>
<comment type="caution">
    <text evidence="13">The sequence shown here is derived from an EMBL/GenBank/DDBJ whole genome shotgun (WGS) entry which is preliminary data.</text>
</comment>
<dbReference type="CDD" id="cd06225">
    <property type="entry name" value="HAMP"/>
    <property type="match status" value="1"/>
</dbReference>
<dbReference type="SUPFAM" id="SSF158472">
    <property type="entry name" value="HAMP domain-like"/>
    <property type="match status" value="1"/>
</dbReference>
<dbReference type="InterPro" id="IPR005467">
    <property type="entry name" value="His_kinase_dom"/>
</dbReference>
<dbReference type="EC" id="2.7.13.3" evidence="3"/>
<comment type="subcellular location">
    <subcellularLocation>
        <location evidence="2">Cell membrane</location>
        <topology evidence="2">Multi-pass membrane protein</topology>
    </subcellularLocation>
</comment>
<evidence type="ECO:0000313" key="13">
    <source>
        <dbReference type="EMBL" id="RCX31218.1"/>
    </source>
</evidence>
<protein>
    <recommendedName>
        <fullName evidence="3">histidine kinase</fullName>
        <ecNumber evidence="3">2.7.13.3</ecNumber>
    </recommendedName>
</protein>
<dbReference type="InterPro" id="IPR036890">
    <property type="entry name" value="HATPase_C_sf"/>
</dbReference>
<keyword evidence="5" id="KW-0597">Phosphoprotein</keyword>
<keyword evidence="9" id="KW-0067">ATP-binding</keyword>
<dbReference type="SUPFAM" id="SSF47384">
    <property type="entry name" value="Homodimeric domain of signal transducing histidine kinase"/>
    <property type="match status" value="1"/>
</dbReference>
<dbReference type="Gene3D" id="1.10.287.130">
    <property type="match status" value="1"/>
</dbReference>
<evidence type="ECO:0000256" key="9">
    <source>
        <dbReference type="ARBA" id="ARBA00022840"/>
    </source>
</evidence>
<dbReference type="OrthoDB" id="9809567at2"/>
<dbReference type="InterPro" id="IPR004358">
    <property type="entry name" value="Sig_transdc_His_kin-like_C"/>
</dbReference>
<dbReference type="GO" id="GO:0005886">
    <property type="term" value="C:plasma membrane"/>
    <property type="evidence" value="ECO:0007669"/>
    <property type="project" value="UniProtKB-SubCell"/>
</dbReference>
<evidence type="ECO:0000256" key="3">
    <source>
        <dbReference type="ARBA" id="ARBA00012438"/>
    </source>
</evidence>
<evidence type="ECO:0000256" key="4">
    <source>
        <dbReference type="ARBA" id="ARBA00022475"/>
    </source>
</evidence>
<dbReference type="GO" id="GO:0005524">
    <property type="term" value="F:ATP binding"/>
    <property type="evidence" value="ECO:0007669"/>
    <property type="project" value="UniProtKB-KW"/>
</dbReference>
<keyword evidence="7" id="KW-0547">Nucleotide-binding</keyword>
<evidence type="ECO:0000256" key="5">
    <source>
        <dbReference type="ARBA" id="ARBA00022553"/>
    </source>
</evidence>
<accession>A0A369CDD8</accession>
<dbReference type="SMART" id="SM00387">
    <property type="entry name" value="HATPase_c"/>
    <property type="match status" value="1"/>
</dbReference>
<feature type="domain" description="Histidine kinase" evidence="11">
    <location>
        <begin position="220"/>
        <end position="421"/>
    </location>
</feature>
<gene>
    <name evidence="13" type="ORF">DFQ59_103184</name>
</gene>
<organism evidence="13 14">
    <name type="scientific">Thioalbus denitrificans</name>
    <dbReference type="NCBI Taxonomy" id="547122"/>
    <lineage>
        <taxon>Bacteria</taxon>
        <taxon>Pseudomonadati</taxon>
        <taxon>Pseudomonadota</taxon>
        <taxon>Gammaproteobacteria</taxon>
        <taxon>Chromatiales</taxon>
        <taxon>Ectothiorhodospiraceae</taxon>
        <taxon>Thioalbus</taxon>
    </lineage>
</organism>
<dbReference type="RefSeq" id="WP_114279400.1">
    <property type="nucleotide sequence ID" value="NZ_QPJY01000003.1"/>
</dbReference>
<dbReference type="EMBL" id="QPJY01000003">
    <property type="protein sequence ID" value="RCX31218.1"/>
    <property type="molecule type" value="Genomic_DNA"/>
</dbReference>
<evidence type="ECO:0000259" key="12">
    <source>
        <dbReference type="PROSITE" id="PS50885"/>
    </source>
</evidence>
<evidence type="ECO:0000256" key="2">
    <source>
        <dbReference type="ARBA" id="ARBA00004651"/>
    </source>
</evidence>
<feature type="domain" description="HAMP" evidence="12">
    <location>
        <begin position="160"/>
        <end position="212"/>
    </location>
</feature>
<keyword evidence="10" id="KW-0812">Transmembrane</keyword>
<dbReference type="PANTHER" id="PTHR44936">
    <property type="entry name" value="SENSOR PROTEIN CREC"/>
    <property type="match status" value="1"/>
</dbReference>
<dbReference type="InterPro" id="IPR003660">
    <property type="entry name" value="HAMP_dom"/>
</dbReference>
<sequence>MRRLYLHVYLTVVGSLLLFSLLAGSAWLLVADTVQDRRVLDGVGAVAAELLPPPAASAADQQAALERLGARFPAELTLYGADGVRLAVVGAALPPPAPGRSAPGWVRNRGTGPTWAVALPDGRWLMVHYLRGTQGRAFGALLMLALLALAVAVAAYPVVRRITRRLERLQRRVDALGAGDLGARVKVEGRDEVAALARSFNRAAERIERLVGAHKGLLANASHELRSPLARIRMALELPGGGDPAALRARVAGDIAELDTLIDEILLASRLDAPDRQRHDEAVDLLGLLAEECARVDAGLEGEPVTVTGDGRLLRRLVRNLLENARRHGGGTPVEAFLARVEAGGADLRICDRGPGVPETERERIFEPFYRPAGRREGQGGGAGLGLALVRQIARRHGGDVTCLPRQGGGTCFRATLAAEPE</sequence>
<dbReference type="GO" id="GO:0000155">
    <property type="term" value="F:phosphorelay sensor kinase activity"/>
    <property type="evidence" value="ECO:0007669"/>
    <property type="project" value="InterPro"/>
</dbReference>
<proteinExistence type="predicted"/>
<dbReference type="CDD" id="cd00075">
    <property type="entry name" value="HATPase"/>
    <property type="match status" value="1"/>
</dbReference>
<keyword evidence="6" id="KW-0808">Transferase</keyword>
<evidence type="ECO:0000259" key="11">
    <source>
        <dbReference type="PROSITE" id="PS50109"/>
    </source>
</evidence>
<keyword evidence="14" id="KW-1185">Reference proteome</keyword>
<evidence type="ECO:0000256" key="6">
    <source>
        <dbReference type="ARBA" id="ARBA00022679"/>
    </source>
</evidence>
<dbReference type="Gene3D" id="3.30.565.10">
    <property type="entry name" value="Histidine kinase-like ATPase, C-terminal domain"/>
    <property type="match status" value="1"/>
</dbReference>
<dbReference type="Proteomes" id="UP000252707">
    <property type="component" value="Unassembled WGS sequence"/>
</dbReference>
<dbReference type="SMART" id="SM00388">
    <property type="entry name" value="HisKA"/>
    <property type="match status" value="1"/>
</dbReference>
<evidence type="ECO:0000256" key="7">
    <source>
        <dbReference type="ARBA" id="ARBA00022741"/>
    </source>
</evidence>
<dbReference type="InterPro" id="IPR003594">
    <property type="entry name" value="HATPase_dom"/>
</dbReference>
<dbReference type="CDD" id="cd00082">
    <property type="entry name" value="HisKA"/>
    <property type="match status" value="1"/>
</dbReference>
<dbReference type="InterPro" id="IPR003661">
    <property type="entry name" value="HisK_dim/P_dom"/>
</dbReference>
<dbReference type="SMART" id="SM00304">
    <property type="entry name" value="HAMP"/>
    <property type="match status" value="1"/>
</dbReference>
<evidence type="ECO:0000256" key="8">
    <source>
        <dbReference type="ARBA" id="ARBA00022777"/>
    </source>
</evidence>
<keyword evidence="10" id="KW-1133">Transmembrane helix</keyword>
<comment type="catalytic activity">
    <reaction evidence="1">
        <text>ATP + protein L-histidine = ADP + protein N-phospho-L-histidine.</text>
        <dbReference type="EC" id="2.7.13.3"/>
    </reaction>
</comment>
<evidence type="ECO:0000256" key="1">
    <source>
        <dbReference type="ARBA" id="ARBA00000085"/>
    </source>
</evidence>
<feature type="transmembrane region" description="Helical" evidence="10">
    <location>
        <begin position="137"/>
        <end position="159"/>
    </location>
</feature>
<dbReference type="AlphaFoldDB" id="A0A369CDD8"/>
<dbReference type="InterPro" id="IPR050980">
    <property type="entry name" value="2C_sensor_his_kinase"/>
</dbReference>
<keyword evidence="4" id="KW-1003">Cell membrane</keyword>
<keyword evidence="8 13" id="KW-0418">Kinase</keyword>
<dbReference type="PRINTS" id="PR00344">
    <property type="entry name" value="BCTRLSENSOR"/>
</dbReference>
<reference evidence="13 14" key="1">
    <citation type="submission" date="2018-07" db="EMBL/GenBank/DDBJ databases">
        <title>Genomic Encyclopedia of Type Strains, Phase IV (KMG-IV): sequencing the most valuable type-strain genomes for metagenomic binning, comparative biology and taxonomic classification.</title>
        <authorList>
            <person name="Goeker M."/>
        </authorList>
    </citation>
    <scope>NUCLEOTIDE SEQUENCE [LARGE SCALE GENOMIC DNA]</scope>
    <source>
        <strain evidence="13 14">DSM 26407</strain>
    </source>
</reference>
<dbReference type="PROSITE" id="PS50109">
    <property type="entry name" value="HIS_KIN"/>
    <property type="match status" value="1"/>
</dbReference>
<dbReference type="InterPro" id="IPR036097">
    <property type="entry name" value="HisK_dim/P_sf"/>
</dbReference>
<dbReference type="PANTHER" id="PTHR44936:SF10">
    <property type="entry name" value="SENSOR PROTEIN RSTB"/>
    <property type="match status" value="1"/>
</dbReference>